<gene>
    <name evidence="1" type="ORF">JRA39_003744</name>
</gene>
<accession>A0AAI9MYH5</accession>
<dbReference type="EMBL" id="AAZDVE040000042">
    <property type="protein sequence ID" value="EMP9434624.1"/>
    <property type="molecule type" value="Genomic_DNA"/>
</dbReference>
<proteinExistence type="predicted"/>
<organism evidence="1">
    <name type="scientific">Providencia stuartii</name>
    <dbReference type="NCBI Taxonomy" id="588"/>
    <lineage>
        <taxon>Bacteria</taxon>
        <taxon>Pseudomonadati</taxon>
        <taxon>Pseudomonadota</taxon>
        <taxon>Gammaproteobacteria</taxon>
        <taxon>Enterobacterales</taxon>
        <taxon>Morganellaceae</taxon>
        <taxon>Providencia</taxon>
    </lineage>
</organism>
<protein>
    <submittedName>
        <fullName evidence="1">Uncharacterized protein</fullName>
    </submittedName>
</protein>
<name>A0AAI9MYH5_PROST</name>
<sequence>MKQSSFLVAFDLLDQTADLNAKVVYEPVDIVPAEEKVDATEEIANFMKKREVKAKNEQFCSELASNVFEGKPEDSPFSIAEGLTS</sequence>
<comment type="caution">
    <text evidence="1">The sequence shown here is derived from an EMBL/GenBank/DDBJ whole genome shotgun (WGS) entry which is preliminary data.</text>
</comment>
<evidence type="ECO:0000313" key="1">
    <source>
        <dbReference type="EMBL" id="EMP9434624.1"/>
    </source>
</evidence>
<dbReference type="AlphaFoldDB" id="A0AAI9MYH5"/>
<reference evidence="1" key="1">
    <citation type="submission" date="2024-02" db="EMBL/GenBank/DDBJ databases">
        <authorList>
            <consortium name="Clinical and Environmental Microbiology Branch: Whole genome sequencing antimicrobial resistance pathogens in the healthcare setting"/>
        </authorList>
    </citation>
    <scope>NUCLEOTIDE SEQUENCE</scope>
    <source>
        <strain evidence="1">2020GO-00142</strain>
    </source>
</reference>